<dbReference type="InterPro" id="IPR018313">
    <property type="entry name" value="SBP_3_CS"/>
</dbReference>
<evidence type="ECO:0000313" key="7">
    <source>
        <dbReference type="Proteomes" id="UP000028922"/>
    </source>
</evidence>
<dbReference type="Pfam" id="PF00497">
    <property type="entry name" value="SBP_bac_3"/>
    <property type="match status" value="1"/>
</dbReference>
<protein>
    <submittedName>
        <fullName evidence="6">Amino acid ABC transporter substrate-binding protein, PAAT family</fullName>
    </submittedName>
</protein>
<accession>A0A086CH47</accession>
<evidence type="ECO:0000259" key="5">
    <source>
        <dbReference type="SMART" id="SM00062"/>
    </source>
</evidence>
<reference evidence="6 7" key="1">
    <citation type="submission" date="2014-08" db="EMBL/GenBank/DDBJ databases">
        <title>Comparative genomics reveals surprising divergence of two closely related strains of uncultivated UCYN-A cyanobacteria.</title>
        <authorList>
            <person name="Bombar D."/>
            <person name="Heller P."/>
            <person name="Sanchez-Baracaldo P."/>
            <person name="Carter B.J."/>
            <person name="Zert J.P."/>
        </authorList>
    </citation>
    <scope>NUCLEOTIDE SEQUENCE [LARGE SCALE GENOMIC DNA]</scope>
</reference>
<dbReference type="EMBL" id="JPSP01000006">
    <property type="protein sequence ID" value="KFF41511.1"/>
    <property type="molecule type" value="Genomic_DNA"/>
</dbReference>
<evidence type="ECO:0000313" key="6">
    <source>
        <dbReference type="EMBL" id="KFF41511.1"/>
    </source>
</evidence>
<dbReference type="InterPro" id="IPR051455">
    <property type="entry name" value="Bact_solute-bind_prot3"/>
</dbReference>
<evidence type="ECO:0000256" key="2">
    <source>
        <dbReference type="ARBA" id="ARBA00022448"/>
    </source>
</evidence>
<dbReference type="PROSITE" id="PS01039">
    <property type="entry name" value="SBP_BACTERIAL_3"/>
    <property type="match status" value="1"/>
</dbReference>
<dbReference type="PATRIC" id="fig|1527444.3.peg.675"/>
<dbReference type="InterPro" id="IPR001638">
    <property type="entry name" value="Solute-binding_3/MltF_N"/>
</dbReference>
<dbReference type="GO" id="GO:0005576">
    <property type="term" value="C:extracellular region"/>
    <property type="evidence" value="ECO:0007669"/>
    <property type="project" value="TreeGrafter"/>
</dbReference>
<sequence>MFNSLKIYRLFLTFIISFRLGLNYNIVHSASLEQIRERGKLIVAVKDNTRPLSFLNRRNQLEGLEIDLAKQLAEDILGNADSIIFKIVDNQERLQKVIDGEVDIVIARMTINSFRSRLINFSPYYYLDSTGIITNNHQIKNSSDLFNLKVAVINYSDTISSIRSSFPKINLIGVNSYKEALNLMENGEVDAFASDNSILAGWIKEYPQYHRLSLKLSTKGLGVAMPKGLKSSDLRNFINQSIYRLKISGWLNQRIKYWDLP</sequence>
<dbReference type="Gene3D" id="3.40.190.10">
    <property type="entry name" value="Periplasmic binding protein-like II"/>
    <property type="match status" value="2"/>
</dbReference>
<dbReference type="PANTHER" id="PTHR30085:SF6">
    <property type="entry name" value="ABC TRANSPORTER GLUTAMINE-BINDING PROTEIN GLNH"/>
    <property type="match status" value="1"/>
</dbReference>
<evidence type="ECO:0000256" key="4">
    <source>
        <dbReference type="RuleBase" id="RU003744"/>
    </source>
</evidence>
<dbReference type="Proteomes" id="UP000028922">
    <property type="component" value="Unassembled WGS sequence"/>
</dbReference>
<proteinExistence type="inferred from homology"/>
<name>A0A086CH47_9CHRO</name>
<dbReference type="SUPFAM" id="SSF53850">
    <property type="entry name" value="Periplasmic binding protein-like II"/>
    <property type="match status" value="1"/>
</dbReference>
<keyword evidence="2" id="KW-0813">Transport</keyword>
<evidence type="ECO:0000256" key="1">
    <source>
        <dbReference type="ARBA" id="ARBA00010333"/>
    </source>
</evidence>
<feature type="domain" description="Solute-binding protein family 3/N-terminal" evidence="5">
    <location>
        <begin position="40"/>
        <end position="259"/>
    </location>
</feature>
<dbReference type="GO" id="GO:0030288">
    <property type="term" value="C:outer membrane-bounded periplasmic space"/>
    <property type="evidence" value="ECO:0007669"/>
    <property type="project" value="TreeGrafter"/>
</dbReference>
<dbReference type="AlphaFoldDB" id="A0A086CH47"/>
<dbReference type="GO" id="GO:0006865">
    <property type="term" value="P:amino acid transport"/>
    <property type="evidence" value="ECO:0007669"/>
    <property type="project" value="TreeGrafter"/>
</dbReference>
<keyword evidence="3" id="KW-0732">Signal</keyword>
<dbReference type="eggNOG" id="COG0834">
    <property type="taxonomic scope" value="Bacteria"/>
</dbReference>
<dbReference type="PANTHER" id="PTHR30085">
    <property type="entry name" value="AMINO ACID ABC TRANSPORTER PERMEASE"/>
    <property type="match status" value="1"/>
</dbReference>
<comment type="caution">
    <text evidence="6">The sequence shown here is derived from an EMBL/GenBank/DDBJ whole genome shotgun (WGS) entry which is preliminary data.</text>
</comment>
<evidence type="ECO:0000256" key="3">
    <source>
        <dbReference type="ARBA" id="ARBA00022729"/>
    </source>
</evidence>
<dbReference type="SMART" id="SM00062">
    <property type="entry name" value="PBPb"/>
    <property type="match status" value="1"/>
</dbReference>
<gene>
    <name evidence="6" type="ORF">ucyna2_00707</name>
</gene>
<comment type="similarity">
    <text evidence="1 4">Belongs to the bacterial solute-binding protein 3 family.</text>
</comment>
<dbReference type="STRING" id="1527444.ucyna2_00707"/>
<organism evidence="6 7">
    <name type="scientific">Candidatus Atelocyanobacterium thalassa isolate SIO64986</name>
    <dbReference type="NCBI Taxonomy" id="1527444"/>
    <lineage>
        <taxon>Bacteria</taxon>
        <taxon>Bacillati</taxon>
        <taxon>Cyanobacteriota</taxon>
        <taxon>Cyanophyceae</taxon>
        <taxon>Oscillatoriophycideae</taxon>
        <taxon>Chroococcales</taxon>
        <taxon>Aphanothecaceae</taxon>
        <taxon>Candidatus Atelocyanobacterium</taxon>
        <taxon>Candidatus Atelocyanobacterium thalassae</taxon>
    </lineage>
</organism>